<comment type="caution">
    <text evidence="1">The sequence shown here is derived from an EMBL/GenBank/DDBJ whole genome shotgun (WGS) entry which is preliminary data.</text>
</comment>
<evidence type="ECO:0000313" key="2">
    <source>
        <dbReference type="Proteomes" id="UP000824120"/>
    </source>
</evidence>
<evidence type="ECO:0000313" key="1">
    <source>
        <dbReference type="EMBL" id="KAG5605405.1"/>
    </source>
</evidence>
<dbReference type="EMBL" id="JACXVP010000005">
    <property type="protein sequence ID" value="KAG5605405.1"/>
    <property type="molecule type" value="Genomic_DNA"/>
</dbReference>
<dbReference type="AlphaFoldDB" id="A0A9J5YZT5"/>
<dbReference type="Proteomes" id="UP000824120">
    <property type="component" value="Chromosome 5"/>
</dbReference>
<keyword evidence="2" id="KW-1185">Reference proteome</keyword>
<sequence>MHLAQCYDMVKFEFGLTTRRAEKNCGGKNSSLSNGRKKRRRVSELAPCLVLDISIGRTNQEALRVLGLLPSTLVLYDLKVREVRNLKRRQGNWIRVALGLLGLNASGCVGAVDALVLCLREEEEIKSVTQLRANNHENQCSSVLVTLSLSLFPKDPIWKNDAKLSKKFKSSKWRDRVELLILSCTPYALRSENYMKGSLPRSGNTKGDFRVFGVNMNKFGGANLE</sequence>
<reference evidence="1 2" key="1">
    <citation type="submission" date="2020-09" db="EMBL/GenBank/DDBJ databases">
        <title>De no assembly of potato wild relative species, Solanum commersonii.</title>
        <authorList>
            <person name="Cho K."/>
        </authorList>
    </citation>
    <scope>NUCLEOTIDE SEQUENCE [LARGE SCALE GENOMIC DNA]</scope>
    <source>
        <strain evidence="1">LZ3.2</strain>
        <tissue evidence="1">Leaf</tissue>
    </source>
</reference>
<organism evidence="1 2">
    <name type="scientific">Solanum commersonii</name>
    <name type="common">Commerson's wild potato</name>
    <name type="synonym">Commerson's nightshade</name>
    <dbReference type="NCBI Taxonomy" id="4109"/>
    <lineage>
        <taxon>Eukaryota</taxon>
        <taxon>Viridiplantae</taxon>
        <taxon>Streptophyta</taxon>
        <taxon>Embryophyta</taxon>
        <taxon>Tracheophyta</taxon>
        <taxon>Spermatophyta</taxon>
        <taxon>Magnoliopsida</taxon>
        <taxon>eudicotyledons</taxon>
        <taxon>Gunneridae</taxon>
        <taxon>Pentapetalae</taxon>
        <taxon>asterids</taxon>
        <taxon>lamiids</taxon>
        <taxon>Solanales</taxon>
        <taxon>Solanaceae</taxon>
        <taxon>Solanoideae</taxon>
        <taxon>Solaneae</taxon>
        <taxon>Solanum</taxon>
    </lineage>
</organism>
<gene>
    <name evidence="1" type="ORF">H5410_026897</name>
</gene>
<protein>
    <submittedName>
        <fullName evidence="1">Uncharacterized protein</fullName>
    </submittedName>
</protein>
<name>A0A9J5YZT5_SOLCO</name>
<accession>A0A9J5YZT5</accession>
<proteinExistence type="predicted"/>